<dbReference type="GO" id="GO:0051536">
    <property type="term" value="F:iron-sulfur cluster binding"/>
    <property type="evidence" value="ECO:0007669"/>
    <property type="project" value="UniProtKB-KW"/>
</dbReference>
<evidence type="ECO:0000313" key="6">
    <source>
        <dbReference type="EMBL" id="OGZ23821.1"/>
    </source>
</evidence>
<evidence type="ECO:0000313" key="7">
    <source>
        <dbReference type="Proteomes" id="UP000178647"/>
    </source>
</evidence>
<dbReference type="InterPro" id="IPR013785">
    <property type="entry name" value="Aldolase_TIM"/>
</dbReference>
<dbReference type="Proteomes" id="UP000178647">
    <property type="component" value="Unassembled WGS sequence"/>
</dbReference>
<dbReference type="CDD" id="cd01335">
    <property type="entry name" value="Radical_SAM"/>
    <property type="match status" value="1"/>
</dbReference>
<dbReference type="PROSITE" id="PS51918">
    <property type="entry name" value="RADICAL_SAM"/>
    <property type="match status" value="1"/>
</dbReference>
<keyword evidence="4" id="KW-0411">Iron-sulfur</keyword>
<dbReference type="STRING" id="1801672.A2896_00845"/>
<protein>
    <recommendedName>
        <fullName evidence="5">Radical SAM core domain-containing protein</fullName>
    </recommendedName>
</protein>
<keyword evidence="3" id="KW-0408">Iron</keyword>
<dbReference type="InterPro" id="IPR050377">
    <property type="entry name" value="Radical_SAM_PqqE_MftC-like"/>
</dbReference>
<evidence type="ECO:0000256" key="2">
    <source>
        <dbReference type="ARBA" id="ARBA00022723"/>
    </source>
</evidence>
<proteinExistence type="predicted"/>
<name>A0A1G2EER5_9BACT</name>
<feature type="domain" description="Radical SAM core" evidence="5">
    <location>
        <begin position="12"/>
        <end position="224"/>
    </location>
</feature>
<evidence type="ECO:0000256" key="3">
    <source>
        <dbReference type="ARBA" id="ARBA00023004"/>
    </source>
</evidence>
<reference evidence="6 7" key="1">
    <citation type="journal article" date="2016" name="Nat. Commun.">
        <title>Thousands of microbial genomes shed light on interconnected biogeochemical processes in an aquifer system.</title>
        <authorList>
            <person name="Anantharaman K."/>
            <person name="Brown C.T."/>
            <person name="Hug L.A."/>
            <person name="Sharon I."/>
            <person name="Castelle C.J."/>
            <person name="Probst A.J."/>
            <person name="Thomas B.C."/>
            <person name="Singh A."/>
            <person name="Wilkins M.J."/>
            <person name="Karaoz U."/>
            <person name="Brodie E.L."/>
            <person name="Williams K.H."/>
            <person name="Hubbard S.S."/>
            <person name="Banfield J.F."/>
        </authorList>
    </citation>
    <scope>NUCLEOTIDE SEQUENCE [LARGE SCALE GENOMIC DNA]</scope>
</reference>
<evidence type="ECO:0000256" key="4">
    <source>
        <dbReference type="ARBA" id="ARBA00023014"/>
    </source>
</evidence>
<evidence type="ECO:0000256" key="1">
    <source>
        <dbReference type="ARBA" id="ARBA00022691"/>
    </source>
</evidence>
<sequence length="332" mass="38566">MQDTSFCLFTPPPKGKKIVWEITSQCNMLCKHCCANASSRVPRNGFIFSDKKLINQNIQKMVALGIKEFYISGGEPFLAKGILSFLKSLKEKGVKVSVATNACCLNKTIIRNLSKIKIDFLHVSVDGHLPEIHNVLRGGNFFDKVVKNIRMLRRYKIPVRVGCMIWRNNENLLEEMVKLCINLRVRNLRFSWLIKVGRFKDNPQLYPKRKWLSVMDEIKRLKKKYRNKLGITTHRVPWLNSNSFQFCPGGDRLFFLNPKGQLSSCSWIAKNDPNFITGKSLKEVGFENLIKEKEILKFKKMLEERKNKGFKGCPFFAQHLNYSYYSDDKLIK</sequence>
<dbReference type="InterPro" id="IPR058240">
    <property type="entry name" value="rSAM_sf"/>
</dbReference>
<dbReference type="SMART" id="SM00729">
    <property type="entry name" value="Elp3"/>
    <property type="match status" value="1"/>
</dbReference>
<dbReference type="GO" id="GO:0003824">
    <property type="term" value="F:catalytic activity"/>
    <property type="evidence" value="ECO:0007669"/>
    <property type="project" value="InterPro"/>
</dbReference>
<keyword evidence="2" id="KW-0479">Metal-binding</keyword>
<dbReference type="SUPFAM" id="SSF102114">
    <property type="entry name" value="Radical SAM enzymes"/>
    <property type="match status" value="1"/>
</dbReference>
<accession>A0A1G2EER5</accession>
<evidence type="ECO:0000259" key="5">
    <source>
        <dbReference type="PROSITE" id="PS51918"/>
    </source>
</evidence>
<dbReference type="EMBL" id="MHMH01000023">
    <property type="protein sequence ID" value="OGZ23821.1"/>
    <property type="molecule type" value="Genomic_DNA"/>
</dbReference>
<dbReference type="PANTHER" id="PTHR11228">
    <property type="entry name" value="RADICAL SAM DOMAIN PROTEIN"/>
    <property type="match status" value="1"/>
</dbReference>
<organism evidence="6 7">
    <name type="scientific">Candidatus Nealsonbacteria bacterium RIFCSPLOWO2_01_FULL_43_32</name>
    <dbReference type="NCBI Taxonomy" id="1801672"/>
    <lineage>
        <taxon>Bacteria</taxon>
        <taxon>Candidatus Nealsoniibacteriota</taxon>
    </lineage>
</organism>
<dbReference type="InterPro" id="IPR007197">
    <property type="entry name" value="rSAM"/>
</dbReference>
<dbReference type="SFLD" id="SFLDG01386">
    <property type="entry name" value="main_SPASM_domain-containing"/>
    <property type="match status" value="1"/>
</dbReference>
<gene>
    <name evidence="6" type="ORF">A2896_00845</name>
</gene>
<dbReference type="AlphaFoldDB" id="A0A1G2EER5"/>
<dbReference type="PANTHER" id="PTHR11228:SF7">
    <property type="entry name" value="PQQA PEPTIDE CYCLASE"/>
    <property type="match status" value="1"/>
</dbReference>
<dbReference type="SFLD" id="SFLDG01067">
    <property type="entry name" value="SPASM/twitch_domain_containing"/>
    <property type="match status" value="1"/>
</dbReference>
<dbReference type="SFLD" id="SFLDS00029">
    <property type="entry name" value="Radical_SAM"/>
    <property type="match status" value="1"/>
</dbReference>
<dbReference type="Gene3D" id="3.20.20.70">
    <property type="entry name" value="Aldolase class I"/>
    <property type="match status" value="1"/>
</dbReference>
<keyword evidence="1" id="KW-0949">S-adenosyl-L-methionine</keyword>
<dbReference type="InterPro" id="IPR006638">
    <property type="entry name" value="Elp3/MiaA/NifB-like_rSAM"/>
</dbReference>
<dbReference type="Pfam" id="PF04055">
    <property type="entry name" value="Radical_SAM"/>
    <property type="match status" value="1"/>
</dbReference>
<dbReference type="GO" id="GO:0046872">
    <property type="term" value="F:metal ion binding"/>
    <property type="evidence" value="ECO:0007669"/>
    <property type="project" value="UniProtKB-KW"/>
</dbReference>
<comment type="caution">
    <text evidence="6">The sequence shown here is derived from an EMBL/GenBank/DDBJ whole genome shotgun (WGS) entry which is preliminary data.</text>
</comment>